<organism evidence="1 2">
    <name type="scientific">Ascaris lumbricoides</name>
    <name type="common">Giant roundworm</name>
    <dbReference type="NCBI Taxonomy" id="6252"/>
    <lineage>
        <taxon>Eukaryota</taxon>
        <taxon>Metazoa</taxon>
        <taxon>Ecdysozoa</taxon>
        <taxon>Nematoda</taxon>
        <taxon>Chromadorea</taxon>
        <taxon>Rhabditida</taxon>
        <taxon>Spirurina</taxon>
        <taxon>Ascaridomorpha</taxon>
        <taxon>Ascaridoidea</taxon>
        <taxon>Ascarididae</taxon>
        <taxon>Ascaris</taxon>
    </lineage>
</organism>
<evidence type="ECO:0000313" key="1">
    <source>
        <dbReference type="Proteomes" id="UP000036681"/>
    </source>
</evidence>
<sequence length="38" mass="4203">MAYLIDYDQSVECDISSLFDITEQVSSTNNSELKTGKG</sequence>
<dbReference type="WBParaSite" id="ALUE_0000217101-mRNA-1">
    <property type="protein sequence ID" value="ALUE_0000217101-mRNA-1"/>
    <property type="gene ID" value="ALUE_0000217101"/>
</dbReference>
<evidence type="ECO:0000313" key="2">
    <source>
        <dbReference type="WBParaSite" id="ALUE_0000217101-mRNA-1"/>
    </source>
</evidence>
<dbReference type="AlphaFoldDB" id="A0A0M3HKX6"/>
<dbReference type="Proteomes" id="UP000036681">
    <property type="component" value="Unplaced"/>
</dbReference>
<name>A0A0M3HKX6_ASCLU</name>
<protein>
    <submittedName>
        <fullName evidence="2">Transposase</fullName>
    </submittedName>
</protein>
<reference evidence="2" key="1">
    <citation type="submission" date="2017-02" db="UniProtKB">
        <authorList>
            <consortium name="WormBaseParasite"/>
        </authorList>
    </citation>
    <scope>IDENTIFICATION</scope>
</reference>
<accession>A0A0M3HKX6</accession>
<keyword evidence="1" id="KW-1185">Reference proteome</keyword>
<proteinExistence type="predicted"/>